<dbReference type="Pfam" id="PF01797">
    <property type="entry name" value="Y1_Tnp"/>
    <property type="match status" value="1"/>
</dbReference>
<feature type="domain" description="Transposase IS200-like" evidence="1">
    <location>
        <begin position="6"/>
        <end position="120"/>
    </location>
</feature>
<dbReference type="GO" id="GO:0003677">
    <property type="term" value="F:DNA binding"/>
    <property type="evidence" value="ECO:0007669"/>
    <property type="project" value="InterPro"/>
</dbReference>
<dbReference type="SUPFAM" id="SSF143422">
    <property type="entry name" value="Transposase IS200-like"/>
    <property type="match status" value="1"/>
</dbReference>
<dbReference type="SMART" id="SM01321">
    <property type="entry name" value="Y1_Tnp"/>
    <property type="match status" value="1"/>
</dbReference>
<accession>A0A3S4VCB6</accession>
<evidence type="ECO:0000259" key="1">
    <source>
        <dbReference type="SMART" id="SM01321"/>
    </source>
</evidence>
<dbReference type="Gene3D" id="3.30.70.1290">
    <property type="entry name" value="Transposase IS200-like"/>
    <property type="match status" value="1"/>
</dbReference>
<dbReference type="AlphaFoldDB" id="A0A3S4VCB6"/>
<name>A0A3S4VCB6_9FLAO</name>
<dbReference type="PANTHER" id="PTHR33360:SF2">
    <property type="entry name" value="TRANSPOSASE FOR INSERTION SEQUENCE ELEMENT IS200"/>
    <property type="match status" value="1"/>
</dbReference>
<sequence>MMANTYTQIYIQIVFAVKGRQNLIAKENREELHKFITGIVTNRGQKLFAVFAMPDHVHILVSIGPTILISDLVRDIKAGSSKFINDKNWINGRFNWQEGYGAFSYSKRGVDSVVKYIMNQEEHHKKKTFKNEYLGLLEKFEIEYDQKYLFEWIED</sequence>
<dbReference type="NCBIfam" id="NF033573">
    <property type="entry name" value="transpos_IS200"/>
    <property type="match status" value="1"/>
</dbReference>
<dbReference type="KEGG" id="cant:NCTC13489_00535"/>
<dbReference type="STRING" id="266748.HY04_00430"/>
<dbReference type="GO" id="GO:0006313">
    <property type="term" value="P:DNA transposition"/>
    <property type="evidence" value="ECO:0007669"/>
    <property type="project" value="InterPro"/>
</dbReference>
<dbReference type="InterPro" id="IPR036515">
    <property type="entry name" value="Transposase_17_sf"/>
</dbReference>
<organism evidence="2 3">
    <name type="scientific">Kaistella antarctica</name>
    <dbReference type="NCBI Taxonomy" id="266748"/>
    <lineage>
        <taxon>Bacteria</taxon>
        <taxon>Pseudomonadati</taxon>
        <taxon>Bacteroidota</taxon>
        <taxon>Flavobacteriia</taxon>
        <taxon>Flavobacteriales</taxon>
        <taxon>Weeksellaceae</taxon>
        <taxon>Chryseobacterium group</taxon>
        <taxon>Kaistella</taxon>
    </lineage>
</organism>
<evidence type="ECO:0000313" key="3">
    <source>
        <dbReference type="Proteomes" id="UP000270036"/>
    </source>
</evidence>
<evidence type="ECO:0000313" key="2">
    <source>
        <dbReference type="EMBL" id="VEH96619.1"/>
    </source>
</evidence>
<dbReference type="PANTHER" id="PTHR33360">
    <property type="entry name" value="TRANSPOSASE FOR INSERTION SEQUENCE ELEMENT IS200"/>
    <property type="match status" value="1"/>
</dbReference>
<dbReference type="InterPro" id="IPR002686">
    <property type="entry name" value="Transposase_17"/>
</dbReference>
<dbReference type="Proteomes" id="UP000270036">
    <property type="component" value="Chromosome"/>
</dbReference>
<dbReference type="EMBL" id="LR134441">
    <property type="protein sequence ID" value="VEH96619.1"/>
    <property type="molecule type" value="Genomic_DNA"/>
</dbReference>
<gene>
    <name evidence="2" type="ORF">NCTC13489_00535</name>
</gene>
<proteinExistence type="predicted"/>
<dbReference type="GO" id="GO:0004803">
    <property type="term" value="F:transposase activity"/>
    <property type="evidence" value="ECO:0007669"/>
    <property type="project" value="InterPro"/>
</dbReference>
<reference evidence="2 3" key="1">
    <citation type="submission" date="2018-12" db="EMBL/GenBank/DDBJ databases">
        <authorList>
            <consortium name="Pathogen Informatics"/>
        </authorList>
    </citation>
    <scope>NUCLEOTIDE SEQUENCE [LARGE SCALE GENOMIC DNA]</scope>
    <source>
        <strain evidence="2 3">NCTC13489</strain>
    </source>
</reference>
<protein>
    <submittedName>
        <fullName evidence="2">Transposase and inactivated derivatives</fullName>
    </submittedName>
</protein>